<proteinExistence type="predicted"/>
<dbReference type="EMBL" id="CAKOFQ010007900">
    <property type="protein sequence ID" value="CAH2009648.1"/>
    <property type="molecule type" value="Genomic_DNA"/>
</dbReference>
<name>A0A9P0M967_ACAOB</name>
<comment type="caution">
    <text evidence="2">The sequence shown here is derived from an EMBL/GenBank/DDBJ whole genome shotgun (WGS) entry which is preliminary data.</text>
</comment>
<protein>
    <submittedName>
        <fullName evidence="2">Uncharacterized protein</fullName>
    </submittedName>
</protein>
<feature type="region of interest" description="Disordered" evidence="1">
    <location>
        <begin position="127"/>
        <end position="148"/>
    </location>
</feature>
<evidence type="ECO:0000256" key="1">
    <source>
        <dbReference type="SAM" id="MobiDB-lite"/>
    </source>
</evidence>
<evidence type="ECO:0000313" key="3">
    <source>
        <dbReference type="Proteomes" id="UP001152888"/>
    </source>
</evidence>
<reference evidence="2" key="1">
    <citation type="submission" date="2022-03" db="EMBL/GenBank/DDBJ databases">
        <authorList>
            <person name="Sayadi A."/>
        </authorList>
    </citation>
    <scope>NUCLEOTIDE SEQUENCE</scope>
</reference>
<dbReference type="AlphaFoldDB" id="A0A9P0M967"/>
<feature type="compositionally biased region" description="Low complexity" evidence="1">
    <location>
        <begin position="48"/>
        <end position="60"/>
    </location>
</feature>
<feature type="compositionally biased region" description="Polar residues" evidence="1">
    <location>
        <begin position="127"/>
        <end position="137"/>
    </location>
</feature>
<dbReference type="Proteomes" id="UP001152888">
    <property type="component" value="Unassembled WGS sequence"/>
</dbReference>
<dbReference type="OrthoDB" id="6761310at2759"/>
<accession>A0A9P0M967</accession>
<gene>
    <name evidence="2" type="ORF">ACAOBT_LOCUS31015</name>
</gene>
<organism evidence="2 3">
    <name type="scientific">Acanthoscelides obtectus</name>
    <name type="common">Bean weevil</name>
    <name type="synonym">Bruchus obtectus</name>
    <dbReference type="NCBI Taxonomy" id="200917"/>
    <lineage>
        <taxon>Eukaryota</taxon>
        <taxon>Metazoa</taxon>
        <taxon>Ecdysozoa</taxon>
        <taxon>Arthropoda</taxon>
        <taxon>Hexapoda</taxon>
        <taxon>Insecta</taxon>
        <taxon>Pterygota</taxon>
        <taxon>Neoptera</taxon>
        <taxon>Endopterygota</taxon>
        <taxon>Coleoptera</taxon>
        <taxon>Polyphaga</taxon>
        <taxon>Cucujiformia</taxon>
        <taxon>Chrysomeloidea</taxon>
        <taxon>Chrysomelidae</taxon>
        <taxon>Bruchinae</taxon>
        <taxon>Bruchini</taxon>
        <taxon>Acanthoscelides</taxon>
    </lineage>
</organism>
<evidence type="ECO:0000313" key="2">
    <source>
        <dbReference type="EMBL" id="CAH2009648.1"/>
    </source>
</evidence>
<feature type="region of interest" description="Disordered" evidence="1">
    <location>
        <begin position="48"/>
        <end position="94"/>
    </location>
</feature>
<sequence>MWIGAADKNEVDDNIVQEVSSRLSKVEPAWDEFNEVQSKIEELKVNAGASGVSSTTGSVNPFRTTETNHDGSISPMRSFGNKESENIDNNPKTFPCLNICSKPSTNKNDAEFIKNLTANPRISIIPSTSRDIYQSPSSHKDFSDEDVTSCSEYISETESSNESDNELLSNVRNKLLSQTRHDSNQSSSTQLTPENRFISHITADIGLPNLKDDHFLEEKRERVKKKIFQLKEKTSKKRLRNPDQWSRRKSAILRARGEEYLSQTGKVMSKKEINSGLLCKEKCRLDCSDKFLLEDRKAILEKYYALDINAKNAL</sequence>
<keyword evidence="3" id="KW-1185">Reference proteome</keyword>